<protein>
    <submittedName>
        <fullName evidence="2">General secretion pathway protein GspG</fullName>
    </submittedName>
</protein>
<proteinExistence type="predicted"/>
<dbReference type="RefSeq" id="WP_188375405.1">
    <property type="nucleotide sequence ID" value="NZ_BMDQ01000007.1"/>
</dbReference>
<keyword evidence="1" id="KW-1133">Transmembrane helix</keyword>
<dbReference type="SUPFAM" id="SSF54523">
    <property type="entry name" value="Pili subunits"/>
    <property type="match status" value="1"/>
</dbReference>
<dbReference type="Proteomes" id="UP000624701">
    <property type="component" value="Unassembled WGS sequence"/>
</dbReference>
<evidence type="ECO:0000313" key="2">
    <source>
        <dbReference type="EMBL" id="GGI58498.1"/>
    </source>
</evidence>
<feature type="transmembrane region" description="Helical" evidence="1">
    <location>
        <begin position="18"/>
        <end position="37"/>
    </location>
</feature>
<comment type="caution">
    <text evidence="2">The sequence shown here is derived from an EMBL/GenBank/DDBJ whole genome shotgun (WGS) entry which is preliminary data.</text>
</comment>
<accession>A0ABQ2C350</accession>
<name>A0ABQ2C350_9FLAO</name>
<gene>
    <name evidence="2" type="primary">gspG</name>
    <name evidence="2" type="ORF">GCM10011444_28070</name>
</gene>
<dbReference type="InterPro" id="IPR045584">
    <property type="entry name" value="Pilin-like"/>
</dbReference>
<keyword evidence="3" id="KW-1185">Reference proteome</keyword>
<keyword evidence="1" id="KW-0472">Membrane</keyword>
<evidence type="ECO:0000313" key="3">
    <source>
        <dbReference type="Proteomes" id="UP000624701"/>
    </source>
</evidence>
<dbReference type="Gene3D" id="3.30.700.10">
    <property type="entry name" value="Glycoprotein, Type 4 Pilin"/>
    <property type="match status" value="1"/>
</dbReference>
<keyword evidence="1" id="KW-0812">Transmembrane</keyword>
<reference evidence="3" key="1">
    <citation type="journal article" date="2019" name="Int. J. Syst. Evol. Microbiol.">
        <title>The Global Catalogue of Microorganisms (GCM) 10K type strain sequencing project: providing services to taxonomists for standard genome sequencing and annotation.</title>
        <authorList>
            <consortium name="The Broad Institute Genomics Platform"/>
            <consortium name="The Broad Institute Genome Sequencing Center for Infectious Disease"/>
            <person name="Wu L."/>
            <person name="Ma J."/>
        </authorList>
    </citation>
    <scope>NUCLEOTIDE SEQUENCE [LARGE SCALE GENOMIC DNA]</scope>
    <source>
        <strain evidence="3">CCM 8681</strain>
    </source>
</reference>
<sequence length="137" mass="15562">MKIIREEHKIEAFNMQELLGVLAIIGILLLLALPNLMPRIAKTKALEAQLQLKYIHNTQTTYRYLYSKYSADMYELDFEPPKTTKENGTSNYSYEIVSASGTSFIARATAINDFDGDGVFNVWEMDESGIAKEKVKD</sequence>
<organism evidence="2 3">
    <name type="scientific">Winogradskyella haliclonae</name>
    <dbReference type="NCBI Taxonomy" id="2048558"/>
    <lineage>
        <taxon>Bacteria</taxon>
        <taxon>Pseudomonadati</taxon>
        <taxon>Bacteroidota</taxon>
        <taxon>Flavobacteriia</taxon>
        <taxon>Flavobacteriales</taxon>
        <taxon>Flavobacteriaceae</taxon>
        <taxon>Winogradskyella</taxon>
    </lineage>
</organism>
<dbReference type="EMBL" id="BMDQ01000007">
    <property type="protein sequence ID" value="GGI58498.1"/>
    <property type="molecule type" value="Genomic_DNA"/>
</dbReference>
<evidence type="ECO:0000256" key="1">
    <source>
        <dbReference type="SAM" id="Phobius"/>
    </source>
</evidence>